<accession>A0A417XYG5</accession>
<keyword evidence="2" id="KW-1185">Reference proteome</keyword>
<dbReference type="Proteomes" id="UP000283644">
    <property type="component" value="Unassembled WGS sequence"/>
</dbReference>
<gene>
    <name evidence="1" type="ORF">D0Z08_19460</name>
</gene>
<proteinExistence type="predicted"/>
<name>A0A417XYG5_9ACTN</name>
<dbReference type="OrthoDB" id="4775509at2"/>
<protein>
    <submittedName>
        <fullName evidence="1">Uncharacterized protein</fullName>
    </submittedName>
</protein>
<evidence type="ECO:0000313" key="1">
    <source>
        <dbReference type="EMBL" id="RHW25407.1"/>
    </source>
</evidence>
<dbReference type="RefSeq" id="WP_118926922.1">
    <property type="nucleotide sequence ID" value="NZ_QXGH01000024.1"/>
</dbReference>
<evidence type="ECO:0000313" key="2">
    <source>
        <dbReference type="Proteomes" id="UP000283644"/>
    </source>
</evidence>
<dbReference type="AlphaFoldDB" id="A0A417XYG5"/>
<reference evidence="1 2" key="1">
    <citation type="submission" date="2018-09" db="EMBL/GenBank/DDBJ databases">
        <title>Genome sequencing of Nocardioides immobilis CCTCC AB 2017083 for comparison to Nocardioides silvaticus.</title>
        <authorList>
            <person name="Li C."/>
            <person name="Wang G."/>
        </authorList>
    </citation>
    <scope>NUCLEOTIDE SEQUENCE [LARGE SCALE GENOMIC DNA]</scope>
    <source>
        <strain evidence="1 2">CCTCC AB 2017083</strain>
    </source>
</reference>
<organism evidence="1 2">
    <name type="scientific">Nocardioides immobilis</name>
    <dbReference type="NCBI Taxonomy" id="2049295"/>
    <lineage>
        <taxon>Bacteria</taxon>
        <taxon>Bacillati</taxon>
        <taxon>Actinomycetota</taxon>
        <taxon>Actinomycetes</taxon>
        <taxon>Propionibacteriales</taxon>
        <taxon>Nocardioidaceae</taxon>
        <taxon>Nocardioides</taxon>
    </lineage>
</organism>
<sequence length="369" mass="39779">MFAIECRTRRTASRGKPHDVTINPDWSVRTPHDLEAERIAAAFGGFTSCLDLVDRVVPAVRSALGVLLRRTPSPVRRTRDHSGPVGERVRWHVATARSCRCSAGTFPDAGAAAGHLRSIAHLTRQYDVQRRQLTEVLAAVETVWGPFDAVPPRAETVRRLVREPLGVEQLWEAGLHPDDIAALATCATGVTEPLPASYYLGAAYAGVDLDWLRRTVASNPDPSIAAWLAWLTPEAGASLDAVGAWLELGLSRRQVLALVERTVPAQAALDLAAQTGRTPRAAARDLAMWAEARTLPSVEHFRLLDEHGLGSDYRPSGPAIDRVCEIAARLGAEVPRTDLGVVLAIAGSVPEVERLLARGLRAATDLVAS</sequence>
<comment type="caution">
    <text evidence="1">The sequence shown here is derived from an EMBL/GenBank/DDBJ whole genome shotgun (WGS) entry which is preliminary data.</text>
</comment>
<dbReference type="EMBL" id="QXGH01000024">
    <property type="protein sequence ID" value="RHW25407.1"/>
    <property type="molecule type" value="Genomic_DNA"/>
</dbReference>